<dbReference type="PRINTS" id="PR00455">
    <property type="entry name" value="HTHTETR"/>
</dbReference>
<feature type="domain" description="HTH tetR-type" evidence="5">
    <location>
        <begin position="16"/>
        <end position="75"/>
    </location>
</feature>
<dbReference type="Pfam" id="PF00440">
    <property type="entry name" value="TetR_N"/>
    <property type="match status" value="1"/>
</dbReference>
<dbReference type="PANTHER" id="PTHR30055">
    <property type="entry name" value="HTH-TYPE TRANSCRIPTIONAL REGULATOR RUTR"/>
    <property type="match status" value="1"/>
</dbReference>
<comment type="caution">
    <text evidence="6">The sequence shown here is derived from an EMBL/GenBank/DDBJ whole genome shotgun (WGS) entry which is preliminary data.</text>
</comment>
<protein>
    <submittedName>
        <fullName evidence="6">AcrR family transcriptional regulator</fullName>
    </submittedName>
</protein>
<reference evidence="6 7" key="1">
    <citation type="submission" date="2020-08" db="EMBL/GenBank/DDBJ databases">
        <title>Sequencing the genomes of 1000 actinobacteria strains.</title>
        <authorList>
            <person name="Klenk H.-P."/>
        </authorList>
    </citation>
    <scope>NUCLEOTIDE SEQUENCE [LARGE SCALE GENOMIC DNA]</scope>
    <source>
        <strain evidence="6 7">DSM 44936</strain>
    </source>
</reference>
<gene>
    <name evidence="6" type="ORF">BJ992_004317</name>
</gene>
<dbReference type="Proteomes" id="UP000555564">
    <property type="component" value="Unassembled WGS sequence"/>
</dbReference>
<name>A0A7X0IGS9_9ACTN</name>
<evidence type="ECO:0000256" key="2">
    <source>
        <dbReference type="ARBA" id="ARBA00023125"/>
    </source>
</evidence>
<dbReference type="GO" id="GO:0003700">
    <property type="term" value="F:DNA-binding transcription factor activity"/>
    <property type="evidence" value="ECO:0007669"/>
    <property type="project" value="TreeGrafter"/>
</dbReference>
<evidence type="ECO:0000256" key="3">
    <source>
        <dbReference type="ARBA" id="ARBA00023163"/>
    </source>
</evidence>
<evidence type="ECO:0000259" key="5">
    <source>
        <dbReference type="PROSITE" id="PS50977"/>
    </source>
</evidence>
<accession>A0A7X0IGS9</accession>
<keyword evidence="7" id="KW-1185">Reference proteome</keyword>
<evidence type="ECO:0000313" key="7">
    <source>
        <dbReference type="Proteomes" id="UP000555564"/>
    </source>
</evidence>
<dbReference type="InterPro" id="IPR001647">
    <property type="entry name" value="HTH_TetR"/>
</dbReference>
<evidence type="ECO:0000256" key="4">
    <source>
        <dbReference type="PROSITE-ProRule" id="PRU00335"/>
    </source>
</evidence>
<dbReference type="RefSeq" id="WP_343072790.1">
    <property type="nucleotide sequence ID" value="NZ_BAAALO010000038.1"/>
</dbReference>
<feature type="DNA-binding region" description="H-T-H motif" evidence="4">
    <location>
        <begin position="38"/>
        <end position="57"/>
    </location>
</feature>
<dbReference type="GO" id="GO:0000976">
    <property type="term" value="F:transcription cis-regulatory region binding"/>
    <property type="evidence" value="ECO:0007669"/>
    <property type="project" value="TreeGrafter"/>
</dbReference>
<evidence type="ECO:0000256" key="1">
    <source>
        <dbReference type="ARBA" id="ARBA00023015"/>
    </source>
</evidence>
<organism evidence="6 7">
    <name type="scientific">Sphaerisporangium rubeum</name>
    <dbReference type="NCBI Taxonomy" id="321317"/>
    <lineage>
        <taxon>Bacteria</taxon>
        <taxon>Bacillati</taxon>
        <taxon>Actinomycetota</taxon>
        <taxon>Actinomycetes</taxon>
        <taxon>Streptosporangiales</taxon>
        <taxon>Streptosporangiaceae</taxon>
        <taxon>Sphaerisporangium</taxon>
    </lineage>
</organism>
<dbReference type="InterPro" id="IPR009057">
    <property type="entry name" value="Homeodomain-like_sf"/>
</dbReference>
<evidence type="ECO:0000313" key="6">
    <source>
        <dbReference type="EMBL" id="MBB6474886.1"/>
    </source>
</evidence>
<dbReference type="InterPro" id="IPR036271">
    <property type="entry name" value="Tet_transcr_reg_TetR-rel_C_sf"/>
</dbReference>
<dbReference type="PANTHER" id="PTHR30055:SF234">
    <property type="entry name" value="HTH-TYPE TRANSCRIPTIONAL REGULATOR BETI"/>
    <property type="match status" value="1"/>
</dbReference>
<dbReference type="Pfam" id="PF21597">
    <property type="entry name" value="TetR_C_43"/>
    <property type="match status" value="1"/>
</dbReference>
<sequence length="193" mass="20813">MVNALDPDRPLRSDARRNRDKILSAAVRVFAERGLEANLDQIAKEAGVGAGTLYRNFPTREALVEAAYRNELARLCDAAPVLLATMTPRAAIRAWMGLYIDYACAKHGMADALRAVVDTGRNPCERSREMMLASLSSLLAAGVADGGVRADVRADDLLACVVGVALATRAPEQRPQAERLLDLAMDGLRPRNG</sequence>
<keyword evidence="3" id="KW-0804">Transcription</keyword>
<proteinExistence type="predicted"/>
<dbReference type="InterPro" id="IPR049445">
    <property type="entry name" value="TetR_SbtR-like_C"/>
</dbReference>
<dbReference type="InterPro" id="IPR050109">
    <property type="entry name" value="HTH-type_TetR-like_transc_reg"/>
</dbReference>
<keyword evidence="2 4" id="KW-0238">DNA-binding</keyword>
<dbReference type="EMBL" id="JACHIU010000001">
    <property type="protein sequence ID" value="MBB6474886.1"/>
    <property type="molecule type" value="Genomic_DNA"/>
</dbReference>
<dbReference type="SUPFAM" id="SSF48498">
    <property type="entry name" value="Tetracyclin repressor-like, C-terminal domain"/>
    <property type="match status" value="1"/>
</dbReference>
<dbReference type="AlphaFoldDB" id="A0A7X0IGS9"/>
<dbReference type="SUPFAM" id="SSF46689">
    <property type="entry name" value="Homeodomain-like"/>
    <property type="match status" value="1"/>
</dbReference>
<dbReference type="Gene3D" id="1.10.357.10">
    <property type="entry name" value="Tetracycline Repressor, domain 2"/>
    <property type="match status" value="1"/>
</dbReference>
<dbReference type="PROSITE" id="PS50977">
    <property type="entry name" value="HTH_TETR_2"/>
    <property type="match status" value="1"/>
</dbReference>
<keyword evidence="1" id="KW-0805">Transcription regulation</keyword>